<feature type="region of interest" description="Disordered" evidence="1">
    <location>
        <begin position="148"/>
        <end position="167"/>
    </location>
</feature>
<evidence type="ECO:0000313" key="3">
    <source>
        <dbReference type="Proteomes" id="UP000597762"/>
    </source>
</evidence>
<protein>
    <submittedName>
        <fullName evidence="2">Uncharacterized protein</fullName>
    </submittedName>
</protein>
<feature type="region of interest" description="Disordered" evidence="1">
    <location>
        <begin position="198"/>
        <end position="238"/>
    </location>
</feature>
<dbReference type="EMBL" id="CAHIKZ030003832">
    <property type="protein sequence ID" value="CAE1304547.1"/>
    <property type="molecule type" value="Genomic_DNA"/>
</dbReference>
<comment type="caution">
    <text evidence="2">The sequence shown here is derived from an EMBL/GenBank/DDBJ whole genome shotgun (WGS) entry which is preliminary data.</text>
</comment>
<evidence type="ECO:0000313" key="2">
    <source>
        <dbReference type="EMBL" id="CAE1304547.1"/>
    </source>
</evidence>
<evidence type="ECO:0000256" key="1">
    <source>
        <dbReference type="SAM" id="MobiDB-lite"/>
    </source>
</evidence>
<keyword evidence="3" id="KW-1185">Reference proteome</keyword>
<dbReference type="Proteomes" id="UP000597762">
    <property type="component" value="Unassembled WGS sequence"/>
</dbReference>
<name>A0A812DQ94_ACAPH</name>
<gene>
    <name evidence="2" type="ORF">SPHA_57127</name>
</gene>
<accession>A0A812DQ94</accession>
<sequence>MRRAQPGSLQVRKAVVNATLLCAASQPAPATTALTASPATDKADRPGEVGFIGGDQASAARSERKGDDQRLPANLTTCAVRGSPPPRRAPCKAARIAPPWVTISVGSGCQVCHRRRDARQAATSAPHRAAGAIRIVPKADSAAGSIASAACPSQSPKSSSRQRGSIAKWSHRLGTGCARDRSEAMRWVTLRSFARRRRPRCRPPSPGCRSAQHPTAQYGRAMAQQVQAEARGHAGDTR</sequence>
<proteinExistence type="predicted"/>
<organism evidence="2 3">
    <name type="scientific">Acanthosepion pharaonis</name>
    <name type="common">Pharaoh cuttlefish</name>
    <name type="synonym">Sepia pharaonis</name>
    <dbReference type="NCBI Taxonomy" id="158019"/>
    <lineage>
        <taxon>Eukaryota</taxon>
        <taxon>Metazoa</taxon>
        <taxon>Spiralia</taxon>
        <taxon>Lophotrochozoa</taxon>
        <taxon>Mollusca</taxon>
        <taxon>Cephalopoda</taxon>
        <taxon>Coleoidea</taxon>
        <taxon>Decapodiformes</taxon>
        <taxon>Sepiida</taxon>
        <taxon>Sepiina</taxon>
        <taxon>Sepiidae</taxon>
        <taxon>Acanthosepion</taxon>
    </lineage>
</organism>
<feature type="compositionally biased region" description="Low complexity" evidence="1">
    <location>
        <begin position="148"/>
        <end position="165"/>
    </location>
</feature>
<reference evidence="2" key="1">
    <citation type="submission" date="2021-01" db="EMBL/GenBank/DDBJ databases">
        <authorList>
            <person name="Li R."/>
            <person name="Bekaert M."/>
        </authorList>
    </citation>
    <scope>NUCLEOTIDE SEQUENCE</scope>
    <source>
        <strain evidence="2">Farmed</strain>
    </source>
</reference>
<dbReference type="AlphaFoldDB" id="A0A812DQ94"/>